<dbReference type="EnsemblPlants" id="Solyc12g044660.2.1">
    <property type="protein sequence ID" value="Solyc12g044660.2.1"/>
    <property type="gene ID" value="Solyc12g044660.2"/>
</dbReference>
<accession>A0A3Q7J9D1</accession>
<dbReference type="Proteomes" id="UP000004994">
    <property type="component" value="Chromosome 12"/>
</dbReference>
<evidence type="ECO:0000256" key="2">
    <source>
        <dbReference type="ARBA" id="ARBA00023315"/>
    </source>
</evidence>
<dbReference type="Pfam" id="PF07727">
    <property type="entry name" value="RVT_2"/>
    <property type="match status" value="1"/>
</dbReference>
<feature type="domain" description="Reverse transcriptase Ty1/copia-type" evidence="3">
    <location>
        <begin position="317"/>
        <end position="399"/>
    </location>
</feature>
<proteinExistence type="predicted"/>
<dbReference type="AlphaFoldDB" id="A0A3Q7J9D1"/>
<evidence type="ECO:0000256" key="1">
    <source>
        <dbReference type="ARBA" id="ARBA00022679"/>
    </source>
</evidence>
<evidence type="ECO:0000313" key="5">
    <source>
        <dbReference type="Proteomes" id="UP000004994"/>
    </source>
</evidence>
<dbReference type="OMA" id="CEDGANR"/>
<dbReference type="STRING" id="4081.A0A3Q7J9D1"/>
<reference evidence="4" key="2">
    <citation type="submission" date="2019-01" db="UniProtKB">
        <authorList>
            <consortium name="EnsemblPlants"/>
        </authorList>
    </citation>
    <scope>IDENTIFICATION</scope>
    <source>
        <strain evidence="4">cv. Heinz 1706</strain>
    </source>
</reference>
<dbReference type="Gramene" id="Solyc12g044660.2.1">
    <property type="protein sequence ID" value="Solyc12g044660.2.1"/>
    <property type="gene ID" value="Solyc12g044660.2"/>
</dbReference>
<keyword evidence="5" id="KW-1185">Reference proteome</keyword>
<dbReference type="Gene3D" id="3.30.559.10">
    <property type="entry name" value="Chloramphenicol acetyltransferase-like domain"/>
    <property type="match status" value="2"/>
</dbReference>
<dbReference type="InterPro" id="IPR051504">
    <property type="entry name" value="Plant_metabolite_acyltrans"/>
</dbReference>
<sequence>MASVIEQCQVVSPPRYASEVTFQLTCFDHTWLAFGCTQQILFYNHHFVQIIVPSLKHSFSLALKHYTILSGNLVSPLINSSGYPELRYKTGDFVFVTFSETTATDFNYLISNHPRYAKDFYPFIPQLAEPKNAPGVQLLIPFYDRSILKDPHEQEMAIWDVMKTFKVEMRDIIVIPDVDKVRGTFIIGHNEITKLKNFILLAHLTSFTITCAYVRTCLIKSEATRIEIIDENVTEFFLNAISAQINPPLPPSYFGKCIMGYVTQTRRIDLIGGEGEFTIEVKLIGEVIQKGTKGQEWILNGNWFKEFGTIDTKWLDILLVCLYVDDLILTGNNPVLFKAFKKTMSLKFEMTDIGLMSYYLGLRVKKMEEGLFISQESFTKEILKKFYMFDCNPVNTPMESGT</sequence>
<dbReference type="GO" id="GO:0016747">
    <property type="term" value="F:acyltransferase activity, transferring groups other than amino-acyl groups"/>
    <property type="evidence" value="ECO:0007669"/>
    <property type="project" value="UniProtKB-ARBA"/>
</dbReference>
<protein>
    <recommendedName>
        <fullName evidence="3">Reverse transcriptase Ty1/copia-type domain-containing protein</fullName>
    </recommendedName>
</protein>
<dbReference type="PaxDb" id="4081-Solyc12g044660.1.1"/>
<evidence type="ECO:0000259" key="3">
    <source>
        <dbReference type="Pfam" id="PF07727"/>
    </source>
</evidence>
<dbReference type="InterPro" id="IPR023213">
    <property type="entry name" value="CAT-like_dom_sf"/>
</dbReference>
<reference evidence="4" key="1">
    <citation type="journal article" date="2012" name="Nature">
        <title>The tomato genome sequence provides insights into fleshy fruit evolution.</title>
        <authorList>
            <consortium name="Tomato Genome Consortium"/>
        </authorList>
    </citation>
    <scope>NUCLEOTIDE SEQUENCE [LARGE SCALE GENOMIC DNA]</scope>
    <source>
        <strain evidence="4">cv. Heinz 1706</strain>
    </source>
</reference>
<evidence type="ECO:0000313" key="4">
    <source>
        <dbReference type="EnsemblPlants" id="Solyc12g044660.2.1"/>
    </source>
</evidence>
<dbReference type="InParanoid" id="A0A3Q7J9D1"/>
<keyword evidence="2" id="KW-0012">Acyltransferase</keyword>
<name>A0A3Q7J9D1_SOLLC</name>
<keyword evidence="1" id="KW-0808">Transferase</keyword>
<dbReference type="InterPro" id="IPR013103">
    <property type="entry name" value="RVT_2"/>
</dbReference>
<organism evidence="4">
    <name type="scientific">Solanum lycopersicum</name>
    <name type="common">Tomato</name>
    <name type="synonym">Lycopersicon esculentum</name>
    <dbReference type="NCBI Taxonomy" id="4081"/>
    <lineage>
        <taxon>Eukaryota</taxon>
        <taxon>Viridiplantae</taxon>
        <taxon>Streptophyta</taxon>
        <taxon>Embryophyta</taxon>
        <taxon>Tracheophyta</taxon>
        <taxon>Spermatophyta</taxon>
        <taxon>Magnoliopsida</taxon>
        <taxon>eudicotyledons</taxon>
        <taxon>Gunneridae</taxon>
        <taxon>Pentapetalae</taxon>
        <taxon>asterids</taxon>
        <taxon>lamiids</taxon>
        <taxon>Solanales</taxon>
        <taxon>Solanaceae</taxon>
        <taxon>Solanoideae</taxon>
        <taxon>Solaneae</taxon>
        <taxon>Solanum</taxon>
        <taxon>Solanum subgen. Lycopersicon</taxon>
    </lineage>
</organism>
<dbReference type="PANTHER" id="PTHR31625">
    <property type="match status" value="1"/>
</dbReference>